<dbReference type="Gene3D" id="1.10.357.10">
    <property type="entry name" value="Tetracycline Repressor, domain 2"/>
    <property type="match status" value="1"/>
</dbReference>
<dbReference type="Pfam" id="PF00440">
    <property type="entry name" value="TetR_N"/>
    <property type="match status" value="1"/>
</dbReference>
<evidence type="ECO:0000256" key="3">
    <source>
        <dbReference type="ARBA" id="ARBA00023163"/>
    </source>
</evidence>
<feature type="domain" description="HTH tetR-type" evidence="5">
    <location>
        <begin position="24"/>
        <end position="84"/>
    </location>
</feature>
<organism evidence="6 7">
    <name type="scientific">Klebsiella pneumoniae</name>
    <dbReference type="NCBI Taxonomy" id="573"/>
    <lineage>
        <taxon>Bacteria</taxon>
        <taxon>Pseudomonadati</taxon>
        <taxon>Pseudomonadota</taxon>
        <taxon>Gammaproteobacteria</taxon>
        <taxon>Enterobacterales</taxon>
        <taxon>Enterobacteriaceae</taxon>
        <taxon>Klebsiella/Raoultella group</taxon>
        <taxon>Klebsiella</taxon>
        <taxon>Klebsiella pneumoniae complex</taxon>
    </lineage>
</organism>
<proteinExistence type="predicted"/>
<dbReference type="PRINTS" id="PR00455">
    <property type="entry name" value="HTHTETR"/>
</dbReference>
<feature type="DNA-binding region" description="H-T-H motif" evidence="4">
    <location>
        <begin position="47"/>
        <end position="66"/>
    </location>
</feature>
<evidence type="ECO:0000313" key="7">
    <source>
        <dbReference type="Proteomes" id="UP000252603"/>
    </source>
</evidence>
<evidence type="ECO:0000259" key="5">
    <source>
        <dbReference type="PROSITE" id="PS50977"/>
    </source>
</evidence>
<dbReference type="PANTHER" id="PTHR30055:SF234">
    <property type="entry name" value="HTH-TYPE TRANSCRIPTIONAL REGULATOR BETI"/>
    <property type="match status" value="1"/>
</dbReference>
<reference evidence="6 7" key="1">
    <citation type="submission" date="2018-07" db="EMBL/GenBank/DDBJ databases">
        <authorList>
            <consortium name="Pathogen Informatics"/>
        </authorList>
    </citation>
    <scope>NUCLEOTIDE SEQUENCE [LARGE SCALE GENOMIC DNA]</scope>
    <source>
        <strain evidence="6 7">4300STDY6470422</strain>
    </source>
</reference>
<evidence type="ECO:0000313" key="6">
    <source>
        <dbReference type="EMBL" id="SSK50322.1"/>
    </source>
</evidence>
<evidence type="ECO:0000256" key="2">
    <source>
        <dbReference type="ARBA" id="ARBA00023125"/>
    </source>
</evidence>
<dbReference type="InterPro" id="IPR001647">
    <property type="entry name" value="HTH_TetR"/>
</dbReference>
<dbReference type="InterPro" id="IPR050109">
    <property type="entry name" value="HTH-type_TetR-like_transc_reg"/>
</dbReference>
<dbReference type="SUPFAM" id="SSF46689">
    <property type="entry name" value="Homeodomain-like"/>
    <property type="match status" value="1"/>
</dbReference>
<evidence type="ECO:0000256" key="1">
    <source>
        <dbReference type="ARBA" id="ARBA00023015"/>
    </source>
</evidence>
<dbReference type="AlphaFoldDB" id="A0A331YWT7"/>
<gene>
    <name evidence="6" type="ORF">SAMEA4364603_03854</name>
</gene>
<dbReference type="PROSITE" id="PS50977">
    <property type="entry name" value="HTH_TETR_2"/>
    <property type="match status" value="1"/>
</dbReference>
<dbReference type="RefSeq" id="WP_019704823.1">
    <property type="nucleotide sequence ID" value="NZ_CABWSR010000007.1"/>
</dbReference>
<dbReference type="PANTHER" id="PTHR30055">
    <property type="entry name" value="HTH-TYPE TRANSCRIPTIONAL REGULATOR RUTR"/>
    <property type="match status" value="1"/>
</dbReference>
<evidence type="ECO:0000256" key="4">
    <source>
        <dbReference type="PROSITE-ProRule" id="PRU00335"/>
    </source>
</evidence>
<keyword evidence="1" id="KW-0805">Transcription regulation</keyword>
<sequence>MDKEVRTAMTDLPAMRQPKQDRSRVALERLMAASREILHEGTFELLTIAEISKRSGVSVGSIYARFGGKEDLFIAVMMEVMQELDAEWQQLIQQLHARNLPLRQRLPALMDVQAEYLRRHAGILRPFMARADDERVAGIGKAAYQKNEQTFIDQLLDAAAEIRHPEPEQAARFCFTVSYAALARFLGLGSAAEAAGEGDWEQLKRHLGMMCLSYLVTPVEAG</sequence>
<keyword evidence="2 4" id="KW-0238">DNA-binding</keyword>
<dbReference type="EMBL" id="UFEU01000011">
    <property type="protein sequence ID" value="SSK50322.1"/>
    <property type="molecule type" value="Genomic_DNA"/>
</dbReference>
<dbReference type="GO" id="GO:0003700">
    <property type="term" value="F:DNA-binding transcription factor activity"/>
    <property type="evidence" value="ECO:0007669"/>
    <property type="project" value="TreeGrafter"/>
</dbReference>
<keyword evidence="3" id="KW-0804">Transcription</keyword>
<name>A0A331YWT7_KLEPN</name>
<protein>
    <submittedName>
        <fullName evidence="6">TetR family transcriptional regulator</fullName>
    </submittedName>
</protein>
<dbReference type="Proteomes" id="UP000252603">
    <property type="component" value="Unassembled WGS sequence"/>
</dbReference>
<dbReference type="InterPro" id="IPR009057">
    <property type="entry name" value="Homeodomain-like_sf"/>
</dbReference>
<accession>A0A331YWT7</accession>
<dbReference type="GO" id="GO:0000976">
    <property type="term" value="F:transcription cis-regulatory region binding"/>
    <property type="evidence" value="ECO:0007669"/>
    <property type="project" value="TreeGrafter"/>
</dbReference>